<evidence type="ECO:0000256" key="12">
    <source>
        <dbReference type="ARBA" id="ARBA00034074"/>
    </source>
</evidence>
<protein>
    <recommendedName>
        <fullName evidence="3">endo-polygalacturonase</fullName>
        <ecNumber evidence="3">3.2.1.15</ecNumber>
    </recommendedName>
</protein>
<evidence type="ECO:0000256" key="7">
    <source>
        <dbReference type="ARBA" id="ARBA00022801"/>
    </source>
</evidence>
<keyword evidence="10 13" id="KW-0326">Glycosidase</keyword>
<feature type="chain" id="PRO_5003218060" description="endo-polygalacturonase" evidence="14">
    <location>
        <begin position="20"/>
        <end position="366"/>
    </location>
</feature>
<dbReference type="InterPro" id="IPR012334">
    <property type="entry name" value="Pectin_lyas_fold"/>
</dbReference>
<dbReference type="InterPro" id="IPR011050">
    <property type="entry name" value="Pectin_lyase_fold/virulence"/>
</dbReference>
<dbReference type="InterPro" id="IPR050434">
    <property type="entry name" value="Glycosyl_hydrlase_28"/>
</dbReference>
<evidence type="ECO:0000256" key="10">
    <source>
        <dbReference type="ARBA" id="ARBA00023295"/>
    </source>
</evidence>
<keyword evidence="7 13" id="KW-0378">Hydrolase</keyword>
<evidence type="ECO:0000256" key="14">
    <source>
        <dbReference type="SAM" id="SignalP"/>
    </source>
</evidence>
<reference evidence="15" key="1">
    <citation type="journal article" date="2010" name="PLoS ONE">
        <title>Diversity of beetle genes encoding novel plant cell wall degrading enzymes.</title>
        <authorList>
            <person name="Pauchet Y."/>
            <person name="Wilkinson P."/>
            <person name="Chauhan R."/>
            <person name="Ffrench-Constant R.H."/>
        </authorList>
    </citation>
    <scope>NUCLEOTIDE SEQUENCE</scope>
    <source>
        <tissue evidence="15">Midgut</tissue>
    </source>
</reference>
<gene>
    <name evidence="15" type="primary">GH28Pect-7</name>
</gene>
<keyword evidence="11" id="KW-0961">Cell wall biogenesis/degradation</keyword>
<dbReference type="GO" id="GO:0004650">
    <property type="term" value="F:polygalacturonase activity"/>
    <property type="evidence" value="ECO:0007669"/>
    <property type="project" value="UniProtKB-EC"/>
</dbReference>
<comment type="subcellular location">
    <subcellularLocation>
        <location evidence="1">Secreted</location>
    </subcellularLocation>
</comment>
<dbReference type="InterPro" id="IPR000743">
    <property type="entry name" value="Glyco_hydro_28"/>
</dbReference>
<evidence type="ECO:0000313" key="15">
    <source>
        <dbReference type="EMBL" id="ADU33280.2"/>
    </source>
</evidence>
<evidence type="ECO:0000256" key="11">
    <source>
        <dbReference type="ARBA" id="ARBA00023316"/>
    </source>
</evidence>
<dbReference type="AlphaFoldDB" id="E7CIR8"/>
<evidence type="ECO:0000256" key="8">
    <source>
        <dbReference type="ARBA" id="ARBA00023157"/>
    </source>
</evidence>
<proteinExistence type="evidence at transcript level"/>
<evidence type="ECO:0000256" key="1">
    <source>
        <dbReference type="ARBA" id="ARBA00004613"/>
    </source>
</evidence>
<dbReference type="EMBL" id="HM175775">
    <property type="protein sequence ID" value="ADU33280.2"/>
    <property type="molecule type" value="mRNA"/>
</dbReference>
<name>E7CIR8_CHRTR</name>
<evidence type="ECO:0000256" key="3">
    <source>
        <dbReference type="ARBA" id="ARBA00012736"/>
    </source>
</evidence>
<comment type="similarity">
    <text evidence="2 13">Belongs to the glycosyl hydrolase 28 family.</text>
</comment>
<evidence type="ECO:0000256" key="4">
    <source>
        <dbReference type="ARBA" id="ARBA00022525"/>
    </source>
</evidence>
<dbReference type="GO" id="GO:0005576">
    <property type="term" value="C:extracellular region"/>
    <property type="evidence" value="ECO:0007669"/>
    <property type="project" value="UniProtKB-SubCell"/>
</dbReference>
<dbReference type="InterPro" id="IPR006626">
    <property type="entry name" value="PbH1"/>
</dbReference>
<dbReference type="FunFam" id="2.160.20.10:FF:000002">
    <property type="entry name" value="Endopolygalacturonase D"/>
    <property type="match status" value="1"/>
</dbReference>
<keyword evidence="9" id="KW-0325">Glycoprotein</keyword>
<evidence type="ECO:0000256" key="6">
    <source>
        <dbReference type="ARBA" id="ARBA00022737"/>
    </source>
</evidence>
<evidence type="ECO:0000256" key="13">
    <source>
        <dbReference type="RuleBase" id="RU361169"/>
    </source>
</evidence>
<evidence type="ECO:0000256" key="9">
    <source>
        <dbReference type="ARBA" id="ARBA00023180"/>
    </source>
</evidence>
<dbReference type="SUPFAM" id="SSF51126">
    <property type="entry name" value="Pectin lyase-like"/>
    <property type="match status" value="1"/>
</dbReference>
<dbReference type="GO" id="GO:0071555">
    <property type="term" value="P:cell wall organization"/>
    <property type="evidence" value="ECO:0007669"/>
    <property type="project" value="UniProtKB-KW"/>
</dbReference>
<dbReference type="Pfam" id="PF00295">
    <property type="entry name" value="Glyco_hydro_28"/>
    <property type="match status" value="1"/>
</dbReference>
<feature type="signal peptide" evidence="14">
    <location>
        <begin position="1"/>
        <end position="19"/>
    </location>
</feature>
<keyword evidence="5 14" id="KW-0732">Signal</keyword>
<dbReference type="PANTHER" id="PTHR31884">
    <property type="entry name" value="POLYGALACTURONASE"/>
    <property type="match status" value="1"/>
</dbReference>
<sequence>MLSLRLIALLSAASIAVQATPVVDSSCAITNFDQVASVVDKCTDIVISNLEVPAGETLDLEFKKTGVKVTFEGRTTFGYKEWKGPLLRIKGKAITVVGAEGSVLDGQGQLYWDGKGGNGGKDKPKFFKIKATEGSHFKNINLLNCPVQCTSIDHSGPLTLSGWNIDVSAGDKNNLGHNTDGFDINTTDGLVIEDAIVKNQDDCIAVNQGTNFVFSNLECYGGHGLSLSVGTSHDILKNTVRNVTFTNSVVAKSRNGIHIKTHTNSGQGIIEDITYSNIRMTDIWKYAVNIEQDYKQGKPTGHPTDNIPIKGLTLKQVSGTLTGDESVPVYIICADGACSNFNWSGVSFTGAAHKSNCTMIPTGFSC</sequence>
<comment type="catalytic activity">
    <reaction evidence="12">
        <text>(1,4-alpha-D-galacturonosyl)n+m + H2O = (1,4-alpha-D-galacturonosyl)n + (1,4-alpha-D-galacturonosyl)m.</text>
        <dbReference type="EC" id="3.2.1.15"/>
    </reaction>
</comment>
<dbReference type="Gene3D" id="2.160.20.10">
    <property type="entry name" value="Single-stranded right-handed beta-helix, Pectin lyase-like"/>
    <property type="match status" value="1"/>
</dbReference>
<dbReference type="SMART" id="SM00710">
    <property type="entry name" value="PbH1"/>
    <property type="match status" value="3"/>
</dbReference>
<accession>E7CIR8</accession>
<dbReference type="GO" id="GO:0045490">
    <property type="term" value="P:pectin catabolic process"/>
    <property type="evidence" value="ECO:0007669"/>
    <property type="project" value="TreeGrafter"/>
</dbReference>
<keyword evidence="8" id="KW-1015">Disulfide bond</keyword>
<dbReference type="PANTHER" id="PTHR31884:SF9">
    <property type="entry name" value="ENDOPOLYGALACTURONASE D-RELATED"/>
    <property type="match status" value="1"/>
</dbReference>
<keyword evidence="6" id="KW-0677">Repeat</keyword>
<dbReference type="EC" id="3.2.1.15" evidence="3"/>
<keyword evidence="4" id="KW-0964">Secreted</keyword>
<evidence type="ECO:0000256" key="2">
    <source>
        <dbReference type="ARBA" id="ARBA00008834"/>
    </source>
</evidence>
<evidence type="ECO:0000256" key="5">
    <source>
        <dbReference type="ARBA" id="ARBA00022729"/>
    </source>
</evidence>
<reference evidence="15" key="2">
    <citation type="submission" date="2013-09" db="EMBL/GenBank/DDBJ databases">
        <authorList>
            <person name="Pauchet Y."/>
        </authorList>
    </citation>
    <scope>NUCLEOTIDE SEQUENCE</scope>
    <source>
        <tissue evidence="15">Midgut</tissue>
    </source>
</reference>
<organism evidence="15">
    <name type="scientific">Chrysomela tremula</name>
    <name type="common">Leaf beetle</name>
    <dbReference type="NCBI Taxonomy" id="63687"/>
    <lineage>
        <taxon>Eukaryota</taxon>
        <taxon>Metazoa</taxon>
        <taxon>Ecdysozoa</taxon>
        <taxon>Arthropoda</taxon>
        <taxon>Hexapoda</taxon>
        <taxon>Insecta</taxon>
        <taxon>Pterygota</taxon>
        <taxon>Neoptera</taxon>
        <taxon>Endopterygota</taxon>
        <taxon>Coleoptera</taxon>
        <taxon>Polyphaga</taxon>
        <taxon>Cucujiformia</taxon>
        <taxon>Chrysomeloidea</taxon>
        <taxon>Chrysomelidae</taxon>
        <taxon>Chrysomelinae</taxon>
        <taxon>Chrysomelini</taxon>
        <taxon>Chrysomela</taxon>
    </lineage>
</organism>